<dbReference type="AlphaFoldDB" id="A0A0D2UHG0"/>
<organism evidence="3 4">
    <name type="scientific">Capsaspora owczarzaki (strain ATCC 30864)</name>
    <dbReference type="NCBI Taxonomy" id="595528"/>
    <lineage>
        <taxon>Eukaryota</taxon>
        <taxon>Filasterea</taxon>
        <taxon>Capsaspora</taxon>
    </lineage>
</organism>
<sequence>MTDFLGLSPALFSMAQLSSAMSDTSSRPSSATESCPVSPTTESDDKFPRFHVDFGDAYPLPDDFSPEPSHRMALTTALQAQAAEAGVAGDDASSRPNPTKSPLLSNRSHASVAAAVVPVLAKHDSRIHKSRNNTTIDTHHVDWSVHTAFSPPTSSSSSSSESPTSSEQGPTQSAESLTASFPAQKASLASPSCLPCRMAHRSCNRGLPCNRCLKAGTQSSCCYPQPSKKGRKKKNAAHDVESQLQVQFAPAANNASQSKSLEQVQAALPAVASTESSSWDPILSQMFSALDSAGQVLEYHCDTGPVDSEPDVHRFLQLLAMPQHVPVKAYFEVLRELGDLRARNIELQSKLQSASLTSTGSPRNPVGISIPIPALLDSAFDGTRMHIPTPDSRVAEEIRRTVRFSSVSYAKTVMGTIKECSPLFVDLFGATSDTEIVGKTWPQLTHPTFQSSCKEIIMSIISMRITTSVTMQVVFVRKDGSAFQASCTLTAIWRSASFDGCISLLHNDTVMERPEWNLDVPIFDKPMDFFNDCPAHALFFHEMLHLPESVH</sequence>
<gene>
    <name evidence="3" type="ORF">CAOG_005173</name>
</gene>
<feature type="region of interest" description="Disordered" evidence="1">
    <location>
        <begin position="21"/>
        <end position="49"/>
    </location>
</feature>
<dbReference type="Proteomes" id="UP000008743">
    <property type="component" value="Unassembled WGS sequence"/>
</dbReference>
<dbReference type="NCBIfam" id="TIGR00229">
    <property type="entry name" value="sensory_box"/>
    <property type="match status" value="1"/>
</dbReference>
<dbReference type="Gene3D" id="3.30.450.20">
    <property type="entry name" value="PAS domain"/>
    <property type="match status" value="1"/>
</dbReference>
<proteinExistence type="predicted"/>
<accession>A0A0D2UHG0</accession>
<dbReference type="RefSeq" id="XP_004346858.1">
    <property type="nucleotide sequence ID" value="XM_004346808.2"/>
</dbReference>
<dbReference type="GO" id="GO:0000981">
    <property type="term" value="F:DNA-binding transcription factor activity, RNA polymerase II-specific"/>
    <property type="evidence" value="ECO:0007669"/>
    <property type="project" value="InterPro"/>
</dbReference>
<dbReference type="OrthoDB" id="4236860at2759"/>
<feature type="region of interest" description="Disordered" evidence="1">
    <location>
        <begin position="82"/>
        <end position="109"/>
    </location>
</feature>
<evidence type="ECO:0000256" key="1">
    <source>
        <dbReference type="SAM" id="MobiDB-lite"/>
    </source>
</evidence>
<dbReference type="SUPFAM" id="SSF55785">
    <property type="entry name" value="PYP-like sensor domain (PAS domain)"/>
    <property type="match status" value="1"/>
</dbReference>
<dbReference type="PROSITE" id="PS00463">
    <property type="entry name" value="ZN2_CY6_FUNGAL_1"/>
    <property type="match status" value="1"/>
</dbReference>
<evidence type="ECO:0000313" key="3">
    <source>
        <dbReference type="EMBL" id="KJE94541.1"/>
    </source>
</evidence>
<dbReference type="GO" id="GO:0008270">
    <property type="term" value="F:zinc ion binding"/>
    <property type="evidence" value="ECO:0007669"/>
    <property type="project" value="InterPro"/>
</dbReference>
<dbReference type="Pfam" id="PF00172">
    <property type="entry name" value="Zn_clus"/>
    <property type="match status" value="1"/>
</dbReference>
<dbReference type="Gene3D" id="4.10.240.10">
    <property type="entry name" value="Zn(2)-C6 fungal-type DNA-binding domain"/>
    <property type="match status" value="1"/>
</dbReference>
<dbReference type="CDD" id="cd00130">
    <property type="entry name" value="PAS"/>
    <property type="match status" value="1"/>
</dbReference>
<dbReference type="EMBL" id="KE346367">
    <property type="protein sequence ID" value="KJE94541.1"/>
    <property type="molecule type" value="Genomic_DNA"/>
</dbReference>
<dbReference type="InterPro" id="IPR001138">
    <property type="entry name" value="Zn2Cys6_DnaBD"/>
</dbReference>
<feature type="compositionally biased region" description="Polar residues" evidence="1">
    <location>
        <begin position="94"/>
        <end position="109"/>
    </location>
</feature>
<dbReference type="InParanoid" id="A0A0D2UHG0"/>
<dbReference type="InterPro" id="IPR035965">
    <property type="entry name" value="PAS-like_dom_sf"/>
</dbReference>
<feature type="compositionally biased region" description="Low complexity" evidence="1">
    <location>
        <begin position="82"/>
        <end position="91"/>
    </location>
</feature>
<feature type="compositionally biased region" description="Low complexity" evidence="1">
    <location>
        <begin position="150"/>
        <end position="167"/>
    </location>
</feature>
<dbReference type="InterPro" id="IPR036864">
    <property type="entry name" value="Zn2-C6_fun-type_DNA-bd_sf"/>
</dbReference>
<dbReference type="SUPFAM" id="SSF57701">
    <property type="entry name" value="Zn2/Cys6 DNA-binding domain"/>
    <property type="match status" value="1"/>
</dbReference>
<dbReference type="PROSITE" id="PS50048">
    <property type="entry name" value="ZN2_CY6_FUNGAL_2"/>
    <property type="match status" value="1"/>
</dbReference>
<evidence type="ECO:0000259" key="2">
    <source>
        <dbReference type="PROSITE" id="PS50048"/>
    </source>
</evidence>
<dbReference type="InterPro" id="IPR000014">
    <property type="entry name" value="PAS"/>
</dbReference>
<feature type="compositionally biased region" description="Polar residues" evidence="1">
    <location>
        <begin position="21"/>
        <end position="41"/>
    </location>
</feature>
<protein>
    <recommendedName>
        <fullName evidence="2">Zn(2)-C6 fungal-type domain-containing protein</fullName>
    </recommendedName>
</protein>
<feature type="domain" description="Zn(2)-C6 fungal-type" evidence="2">
    <location>
        <begin position="192"/>
        <end position="223"/>
    </location>
</feature>
<reference evidence="4" key="1">
    <citation type="submission" date="2011-02" db="EMBL/GenBank/DDBJ databases">
        <title>The Genome Sequence of Capsaspora owczarzaki ATCC 30864.</title>
        <authorList>
            <person name="Russ C."/>
            <person name="Cuomo C."/>
            <person name="Burger G."/>
            <person name="Gray M.W."/>
            <person name="Holland P.W.H."/>
            <person name="King N."/>
            <person name="Lang F.B.F."/>
            <person name="Roger A.J."/>
            <person name="Ruiz-Trillo I."/>
            <person name="Young S.K."/>
            <person name="Zeng Q."/>
            <person name="Gargeya S."/>
            <person name="Alvarado L."/>
            <person name="Berlin A."/>
            <person name="Chapman S.B."/>
            <person name="Chen Z."/>
            <person name="Freedman E."/>
            <person name="Gellesch M."/>
            <person name="Goldberg J."/>
            <person name="Griggs A."/>
            <person name="Gujja S."/>
            <person name="Heilman E."/>
            <person name="Heiman D."/>
            <person name="Howarth C."/>
            <person name="Mehta T."/>
            <person name="Neiman D."/>
            <person name="Pearson M."/>
            <person name="Roberts A."/>
            <person name="Saif S."/>
            <person name="Shea T."/>
            <person name="Shenoy N."/>
            <person name="Sisk P."/>
            <person name="Stolte C."/>
            <person name="Sykes S."/>
            <person name="White J."/>
            <person name="Yandava C."/>
            <person name="Haas B."/>
            <person name="Nusbaum C."/>
            <person name="Birren B."/>
        </authorList>
    </citation>
    <scope>NUCLEOTIDE SEQUENCE</scope>
    <source>
        <strain evidence="4">ATCC 30864</strain>
    </source>
</reference>
<feature type="compositionally biased region" description="Polar residues" evidence="1">
    <location>
        <begin position="168"/>
        <end position="177"/>
    </location>
</feature>
<feature type="region of interest" description="Disordered" evidence="1">
    <location>
        <begin position="147"/>
        <end position="177"/>
    </location>
</feature>
<evidence type="ECO:0000313" key="4">
    <source>
        <dbReference type="Proteomes" id="UP000008743"/>
    </source>
</evidence>
<keyword evidence="4" id="KW-1185">Reference proteome</keyword>
<name>A0A0D2UHG0_CAPO3</name>